<accession>A0A4U6VFD4</accession>
<dbReference type="Gramene" id="TKW27104">
    <property type="protein sequence ID" value="TKW27104"/>
    <property type="gene ID" value="SEVIR_3G236200v2"/>
</dbReference>
<dbReference type="Proteomes" id="UP000298652">
    <property type="component" value="Chromosome 3"/>
</dbReference>
<sequence>MGLTGYACTLVRHFILMERVVHKLVDVMRIQLLLSKNFDSMHQLMTMTNMDPVPSPNKGREGIRYPFPLQPNAIASFHLILNGIEKLKKGK</sequence>
<keyword evidence="2" id="KW-1185">Reference proteome</keyword>
<dbReference type="EMBL" id="CM016554">
    <property type="protein sequence ID" value="TKW27104.1"/>
    <property type="molecule type" value="Genomic_DNA"/>
</dbReference>
<dbReference type="AlphaFoldDB" id="A0A4U6VFD4"/>
<evidence type="ECO:0000313" key="2">
    <source>
        <dbReference type="Proteomes" id="UP000298652"/>
    </source>
</evidence>
<organism evidence="1 2">
    <name type="scientific">Setaria viridis</name>
    <name type="common">Green bristlegrass</name>
    <name type="synonym">Setaria italica subsp. viridis</name>
    <dbReference type="NCBI Taxonomy" id="4556"/>
    <lineage>
        <taxon>Eukaryota</taxon>
        <taxon>Viridiplantae</taxon>
        <taxon>Streptophyta</taxon>
        <taxon>Embryophyta</taxon>
        <taxon>Tracheophyta</taxon>
        <taxon>Spermatophyta</taxon>
        <taxon>Magnoliopsida</taxon>
        <taxon>Liliopsida</taxon>
        <taxon>Poales</taxon>
        <taxon>Poaceae</taxon>
        <taxon>PACMAD clade</taxon>
        <taxon>Panicoideae</taxon>
        <taxon>Panicodae</taxon>
        <taxon>Paniceae</taxon>
        <taxon>Cenchrinae</taxon>
        <taxon>Setaria</taxon>
    </lineage>
</organism>
<reference evidence="1" key="1">
    <citation type="submission" date="2019-03" db="EMBL/GenBank/DDBJ databases">
        <title>WGS assembly of Setaria viridis.</title>
        <authorList>
            <person name="Huang P."/>
            <person name="Jenkins J."/>
            <person name="Grimwood J."/>
            <person name="Barry K."/>
            <person name="Healey A."/>
            <person name="Mamidi S."/>
            <person name="Sreedasyam A."/>
            <person name="Shu S."/>
            <person name="Feldman M."/>
            <person name="Wu J."/>
            <person name="Yu Y."/>
            <person name="Chen C."/>
            <person name="Johnson J."/>
            <person name="Rokhsar D."/>
            <person name="Baxter I."/>
            <person name="Schmutz J."/>
            <person name="Brutnell T."/>
            <person name="Kellogg E."/>
        </authorList>
    </citation>
    <scope>NUCLEOTIDE SEQUENCE [LARGE SCALE GENOMIC DNA]</scope>
</reference>
<name>A0A4U6VFD4_SETVI</name>
<evidence type="ECO:0000313" key="1">
    <source>
        <dbReference type="EMBL" id="TKW27104.1"/>
    </source>
</evidence>
<gene>
    <name evidence="1" type="ORF">SEVIR_3G236200v2</name>
</gene>
<proteinExistence type="predicted"/>
<protein>
    <submittedName>
        <fullName evidence="1">Uncharacterized protein</fullName>
    </submittedName>
</protein>